<feature type="compositionally biased region" description="Low complexity" evidence="2">
    <location>
        <begin position="144"/>
        <end position="156"/>
    </location>
</feature>
<accession>A0A9W4UGU5</accession>
<dbReference type="OrthoDB" id="3251668at2759"/>
<feature type="region of interest" description="Disordered" evidence="2">
    <location>
        <begin position="100"/>
        <end position="166"/>
    </location>
</feature>
<dbReference type="GO" id="GO:0008270">
    <property type="term" value="F:zinc ion binding"/>
    <property type="evidence" value="ECO:0007669"/>
    <property type="project" value="InterPro"/>
</dbReference>
<dbReference type="EMBL" id="CAOQHR010000006">
    <property type="protein sequence ID" value="CAI6335685.1"/>
    <property type="molecule type" value="Genomic_DNA"/>
</dbReference>
<feature type="region of interest" description="Disordered" evidence="2">
    <location>
        <begin position="386"/>
        <end position="417"/>
    </location>
</feature>
<evidence type="ECO:0000313" key="4">
    <source>
        <dbReference type="EMBL" id="CAI6335685.1"/>
    </source>
</evidence>
<dbReference type="Gene3D" id="4.10.240.10">
    <property type="entry name" value="Zn(2)-C6 fungal-type DNA-binding domain"/>
    <property type="match status" value="1"/>
</dbReference>
<feature type="compositionally biased region" description="Low complexity" evidence="2">
    <location>
        <begin position="548"/>
        <end position="599"/>
    </location>
</feature>
<keyword evidence="5" id="KW-1185">Reference proteome</keyword>
<dbReference type="GO" id="GO:0000981">
    <property type="term" value="F:DNA-binding transcription factor activity, RNA polymerase II-specific"/>
    <property type="evidence" value="ECO:0007669"/>
    <property type="project" value="InterPro"/>
</dbReference>
<feature type="compositionally biased region" description="Polar residues" evidence="2">
    <location>
        <begin position="1"/>
        <end position="19"/>
    </location>
</feature>
<evidence type="ECO:0000256" key="2">
    <source>
        <dbReference type="SAM" id="MobiDB-lite"/>
    </source>
</evidence>
<dbReference type="CDD" id="cd00067">
    <property type="entry name" value="GAL4"/>
    <property type="match status" value="1"/>
</dbReference>
<feature type="compositionally biased region" description="Low complexity" evidence="2">
    <location>
        <begin position="105"/>
        <end position="120"/>
    </location>
</feature>
<feature type="compositionally biased region" description="Polar residues" evidence="2">
    <location>
        <begin position="646"/>
        <end position="663"/>
    </location>
</feature>
<feature type="compositionally biased region" description="Low complexity" evidence="2">
    <location>
        <begin position="628"/>
        <end position="640"/>
    </location>
</feature>
<dbReference type="AlphaFoldDB" id="A0A9W4UGU5"/>
<dbReference type="Proteomes" id="UP001152607">
    <property type="component" value="Unassembled WGS sequence"/>
</dbReference>
<proteinExistence type="predicted"/>
<keyword evidence="1" id="KW-0539">Nucleus</keyword>
<feature type="compositionally biased region" description="Polar residues" evidence="2">
    <location>
        <begin position="691"/>
        <end position="705"/>
    </location>
</feature>
<name>A0A9W4UGU5_9PLEO</name>
<evidence type="ECO:0000256" key="1">
    <source>
        <dbReference type="ARBA" id="ARBA00023242"/>
    </source>
</evidence>
<dbReference type="InterPro" id="IPR001138">
    <property type="entry name" value="Zn2Cys6_DnaBD"/>
</dbReference>
<feature type="region of interest" description="Disordered" evidence="2">
    <location>
        <begin position="453"/>
        <end position="705"/>
    </location>
</feature>
<dbReference type="PROSITE" id="PS50048">
    <property type="entry name" value="ZN2_CY6_FUNGAL_2"/>
    <property type="match status" value="1"/>
</dbReference>
<protein>
    <recommendedName>
        <fullName evidence="3">Zn(2)-C6 fungal-type domain-containing protein</fullName>
    </recommendedName>
</protein>
<feature type="domain" description="Zn(2)-C6 fungal-type" evidence="3">
    <location>
        <begin position="418"/>
        <end position="448"/>
    </location>
</feature>
<gene>
    <name evidence="4" type="ORF">PDIGIT_LOCUS8770</name>
</gene>
<feature type="region of interest" description="Disordered" evidence="2">
    <location>
        <begin position="285"/>
        <end position="352"/>
    </location>
</feature>
<feature type="compositionally biased region" description="Basic and acidic residues" evidence="2">
    <location>
        <begin position="475"/>
        <end position="499"/>
    </location>
</feature>
<dbReference type="InterPro" id="IPR036864">
    <property type="entry name" value="Zn2-C6_fun-type_DNA-bd_sf"/>
</dbReference>
<dbReference type="SUPFAM" id="SSF57701">
    <property type="entry name" value="Zn2/Cys6 DNA-binding domain"/>
    <property type="match status" value="1"/>
</dbReference>
<sequence>MESRPGSTTAGPSQIITNFHQQQQQHHPQEGSAIFNNAPVPLARGRQARDPQAKTVSYNVASMDDFDSSLRDYLNNPNDDPEHTDCQLSFWIGSEFLVPVPPGQTVPQPQQQQQHLRQQQSSAIQPSNRVPHLQSDPASNANPNINTADNTTNGNNKKGGKEDVPRVSMSIIEALQPTSDPKDKMRNQRAIAKCCVDAIQKADGYRYSFHNCWNSREDDAFRFSYYCNDSLLNKDRAANGKGAKLGKRATKPVFDCKGVLSVKFSASKQSLDVFYKHIPMHKTYEERAPAPRKDSKRRKYLEENDPETLQRLQSRARHARSDSDPQTTPRPRKRTKSEDQRQPTSLESDLRAQSLVSLLELIRPEPTQHEQPPPPVQMQQNITHAARPVPQSQPQPSPSQQQPQVPAPSFRVKRPRNSCDVCKAKKTKCDGTRPVCNTCIEKKRTCFYTEADENNGSTAVDPPLQAQSAGAEMSELERMKKELEEAKARIHMLEEEKRRASLTPSQTPQAINPNSIQPPPQAQPQPVSDGKPQPAPGPPQRQHHKQSHQQSNHAQKQQQQQQQQPQQQPQQPMQIRNPQAPSALHQLQSAAHQLQDSQQMPNPQQLQSPQYSHFGNQSSHPYGLNRPMSSQNMSQTMSTNAAAPHQSPSQPNQMHGGPNNTGLTPAPEFYDRQFVWSPNTYHGYQAAQPHQPDQWNGNRNSGVFR</sequence>
<organism evidence="4 5">
    <name type="scientific">Periconia digitata</name>
    <dbReference type="NCBI Taxonomy" id="1303443"/>
    <lineage>
        <taxon>Eukaryota</taxon>
        <taxon>Fungi</taxon>
        <taxon>Dikarya</taxon>
        <taxon>Ascomycota</taxon>
        <taxon>Pezizomycotina</taxon>
        <taxon>Dothideomycetes</taxon>
        <taxon>Pleosporomycetidae</taxon>
        <taxon>Pleosporales</taxon>
        <taxon>Massarineae</taxon>
        <taxon>Periconiaceae</taxon>
        <taxon>Periconia</taxon>
    </lineage>
</organism>
<feature type="region of interest" description="Disordered" evidence="2">
    <location>
        <begin position="1"/>
        <end position="58"/>
    </location>
</feature>
<evidence type="ECO:0000313" key="5">
    <source>
        <dbReference type="Proteomes" id="UP001152607"/>
    </source>
</evidence>
<dbReference type="PROSITE" id="PS00463">
    <property type="entry name" value="ZN2_CY6_FUNGAL_1"/>
    <property type="match status" value="1"/>
</dbReference>
<reference evidence="4" key="1">
    <citation type="submission" date="2023-01" db="EMBL/GenBank/DDBJ databases">
        <authorList>
            <person name="Van Ghelder C."/>
            <person name="Rancurel C."/>
        </authorList>
    </citation>
    <scope>NUCLEOTIDE SEQUENCE</scope>
    <source>
        <strain evidence="4">CNCM I-4278</strain>
    </source>
</reference>
<dbReference type="Pfam" id="PF00172">
    <property type="entry name" value="Zn_clus"/>
    <property type="match status" value="1"/>
</dbReference>
<comment type="caution">
    <text evidence="4">The sequence shown here is derived from an EMBL/GenBank/DDBJ whole genome shotgun (WGS) entry which is preliminary data.</text>
</comment>
<dbReference type="SMART" id="SM00066">
    <property type="entry name" value="GAL4"/>
    <property type="match status" value="1"/>
</dbReference>
<feature type="compositionally biased region" description="Polar residues" evidence="2">
    <location>
        <begin position="600"/>
        <end position="620"/>
    </location>
</feature>
<evidence type="ECO:0000259" key="3">
    <source>
        <dbReference type="PROSITE" id="PS50048"/>
    </source>
</evidence>